<evidence type="ECO:0000313" key="4">
    <source>
        <dbReference type="Proteomes" id="UP000054691"/>
    </source>
</evidence>
<dbReference type="Proteomes" id="UP000254476">
    <property type="component" value="Unassembled WGS sequence"/>
</dbReference>
<gene>
    <name evidence="2" type="ORF">Lgra_2823</name>
    <name evidence="3" type="ORF">NCTC12388_00779</name>
</gene>
<evidence type="ECO:0000313" key="5">
    <source>
        <dbReference type="Proteomes" id="UP000254476"/>
    </source>
</evidence>
<dbReference type="AlphaFoldDB" id="A0A378J4M3"/>
<feature type="domain" description="RES" evidence="1">
    <location>
        <begin position="67"/>
        <end position="202"/>
    </location>
</feature>
<dbReference type="STRING" id="45066.Lgra_2823"/>
<reference evidence="2 4" key="1">
    <citation type="submission" date="2015-11" db="EMBL/GenBank/DDBJ databases">
        <title>Genomic analysis of 38 Legionella species identifies large and diverse effector repertoires.</title>
        <authorList>
            <person name="Burstein D."/>
            <person name="Amaro F."/>
            <person name="Zusman T."/>
            <person name="Lifshitz Z."/>
            <person name="Cohen O."/>
            <person name="Gilbert J.A."/>
            <person name="Pupko T."/>
            <person name="Shuman H.A."/>
            <person name="Segal G."/>
        </authorList>
    </citation>
    <scope>NUCLEOTIDE SEQUENCE [LARGE SCALE GENOMIC DNA]</scope>
    <source>
        <strain evidence="2 4">Lyon 8420412</strain>
    </source>
</reference>
<dbReference type="OrthoDB" id="9799238at2"/>
<accession>A0A378J4M3</accession>
<sequence length="246" mass="28945">MSIWTECEGLKFFKYLELEPWRIVEDQYSSSSRDLVESSEEHDLLEKLLDNSKPQVVNNKHYLVFTPFRYPPLEYGSRFGNTYEPSLWYGSLSQQTAFAEVAFYRLKFFDDTLANLEYIEIRMTAFKAYIQTKNGIDLTQSPFQKHQDKISSKTNYEHSQLLGAEMREAKVDAFIFASARDKNAGENVAAFTPDVFKIKNKEYITNMQNWRCIANKNIIEFSRDEILQRKKLEFSKAEFEEFCNVN</sequence>
<dbReference type="EMBL" id="UGOB01000001">
    <property type="protein sequence ID" value="STX42724.1"/>
    <property type="molecule type" value="Genomic_DNA"/>
</dbReference>
<dbReference type="Pfam" id="PF08808">
    <property type="entry name" value="RES"/>
    <property type="match status" value="1"/>
</dbReference>
<proteinExistence type="predicted"/>
<dbReference type="EMBL" id="LNYE01000029">
    <property type="protein sequence ID" value="KTD06046.1"/>
    <property type="molecule type" value="Genomic_DNA"/>
</dbReference>
<evidence type="ECO:0000259" key="1">
    <source>
        <dbReference type="SMART" id="SM00953"/>
    </source>
</evidence>
<dbReference type="SMART" id="SM00953">
    <property type="entry name" value="RES"/>
    <property type="match status" value="1"/>
</dbReference>
<evidence type="ECO:0000313" key="3">
    <source>
        <dbReference type="EMBL" id="STX42724.1"/>
    </source>
</evidence>
<keyword evidence="4" id="KW-1185">Reference proteome</keyword>
<dbReference type="InterPro" id="IPR014914">
    <property type="entry name" value="RES_dom"/>
</dbReference>
<organism evidence="3 5">
    <name type="scientific">Legionella gratiana</name>
    <dbReference type="NCBI Taxonomy" id="45066"/>
    <lineage>
        <taxon>Bacteria</taxon>
        <taxon>Pseudomonadati</taxon>
        <taxon>Pseudomonadota</taxon>
        <taxon>Gammaproteobacteria</taxon>
        <taxon>Legionellales</taxon>
        <taxon>Legionellaceae</taxon>
        <taxon>Legionella</taxon>
    </lineage>
</organism>
<dbReference type="Proteomes" id="UP000054691">
    <property type="component" value="Unassembled WGS sequence"/>
</dbReference>
<name>A0A378J4M3_9GAMM</name>
<protein>
    <submittedName>
        <fullName evidence="2 3">RES domain</fullName>
    </submittedName>
</protein>
<evidence type="ECO:0000313" key="2">
    <source>
        <dbReference type="EMBL" id="KTD06046.1"/>
    </source>
</evidence>
<reference evidence="3 5" key="2">
    <citation type="submission" date="2018-06" db="EMBL/GenBank/DDBJ databases">
        <authorList>
            <consortium name="Pathogen Informatics"/>
            <person name="Doyle S."/>
        </authorList>
    </citation>
    <scope>NUCLEOTIDE SEQUENCE [LARGE SCALE GENOMIC DNA]</scope>
    <source>
        <strain evidence="3 5">NCTC12388</strain>
    </source>
</reference>